<dbReference type="OrthoDB" id="9996127at2759"/>
<gene>
    <name evidence="1" type="ORF">GPUH_LOCUS12635</name>
</gene>
<dbReference type="Proteomes" id="UP000271098">
    <property type="component" value="Unassembled WGS sequence"/>
</dbReference>
<evidence type="ECO:0000313" key="3">
    <source>
        <dbReference type="WBParaSite" id="GPUH_0001264901-mRNA-1"/>
    </source>
</evidence>
<reference evidence="3" key="1">
    <citation type="submission" date="2016-06" db="UniProtKB">
        <authorList>
            <consortium name="WormBaseParasite"/>
        </authorList>
    </citation>
    <scope>IDENTIFICATION</scope>
</reference>
<evidence type="ECO:0000313" key="1">
    <source>
        <dbReference type="EMBL" id="VDN20800.1"/>
    </source>
</evidence>
<name>A0A183DV94_9BILA</name>
<evidence type="ECO:0000313" key="2">
    <source>
        <dbReference type="Proteomes" id="UP000271098"/>
    </source>
</evidence>
<protein>
    <submittedName>
        <fullName evidence="3">VCBS repeat-containing protein</fullName>
    </submittedName>
</protein>
<reference evidence="1 2" key="2">
    <citation type="submission" date="2018-11" db="EMBL/GenBank/DDBJ databases">
        <authorList>
            <consortium name="Pathogen Informatics"/>
        </authorList>
    </citation>
    <scope>NUCLEOTIDE SEQUENCE [LARGE SCALE GENOMIC DNA]</scope>
</reference>
<accession>A0A183DV94</accession>
<keyword evidence="2" id="KW-1185">Reference proteome</keyword>
<dbReference type="WBParaSite" id="GPUH_0001264901-mRNA-1">
    <property type="protein sequence ID" value="GPUH_0001264901-mRNA-1"/>
    <property type="gene ID" value="GPUH_0001264901"/>
</dbReference>
<sequence>MAHSSETSQVVSGGHVHDSTPGVSADLLLSKRMEIPCSSMLVAEDSEGQLFMIIGRHNGELLFFNTNGRFMELKYEFNGEVTAICTGRLRQDDIEIVATSIKGPMRLYGFPVPTVDVEPFRYFYQNLGTSINGAHIADINGDGVDELGPMRLYGFPVPTVDVEPSRYFYQNLGTSINGAHVADINGDGVDELVVFMKIYQYANVSMVLLKTYSTPDYIAGISLGLTSSDQRYALLRQLPPHERDVLRLCFASQLSHTLPEAFPEGQQQFLVVCILSHILLRSDAAAKDFRFISRSLGGLPAI</sequence>
<proteinExistence type="predicted"/>
<dbReference type="SUPFAM" id="SSF69318">
    <property type="entry name" value="Integrin alpha N-terminal domain"/>
    <property type="match status" value="1"/>
</dbReference>
<dbReference type="AlphaFoldDB" id="A0A183DV94"/>
<organism evidence="3">
    <name type="scientific">Gongylonema pulchrum</name>
    <dbReference type="NCBI Taxonomy" id="637853"/>
    <lineage>
        <taxon>Eukaryota</taxon>
        <taxon>Metazoa</taxon>
        <taxon>Ecdysozoa</taxon>
        <taxon>Nematoda</taxon>
        <taxon>Chromadorea</taxon>
        <taxon>Rhabditida</taxon>
        <taxon>Spirurina</taxon>
        <taxon>Spiruromorpha</taxon>
        <taxon>Spiruroidea</taxon>
        <taxon>Gongylonematidae</taxon>
        <taxon>Gongylonema</taxon>
    </lineage>
</organism>
<dbReference type="InterPro" id="IPR028994">
    <property type="entry name" value="Integrin_alpha_N"/>
</dbReference>
<dbReference type="EMBL" id="UYRT01079477">
    <property type="protein sequence ID" value="VDN20800.1"/>
    <property type="molecule type" value="Genomic_DNA"/>
</dbReference>